<evidence type="ECO:0000313" key="1">
    <source>
        <dbReference type="EMBL" id="HHV69906.1"/>
    </source>
</evidence>
<sequence length="64" mass="7144">MNRTADLSLEDFRRLPGLYRRWELTEVCEPNRNYQIEDAGAHADGTPLLAIYVAEPAPDVNGAA</sequence>
<organism evidence="1 2">
    <name type="scientific">Brucella intermedia</name>
    <dbReference type="NCBI Taxonomy" id="94625"/>
    <lineage>
        <taxon>Bacteria</taxon>
        <taxon>Pseudomonadati</taxon>
        <taxon>Pseudomonadota</taxon>
        <taxon>Alphaproteobacteria</taxon>
        <taxon>Hyphomicrobiales</taxon>
        <taxon>Brucellaceae</taxon>
        <taxon>Brucella/Ochrobactrum group</taxon>
        <taxon>Brucella</taxon>
    </lineage>
</organism>
<comment type="caution">
    <text evidence="1">The sequence shown here is derived from an EMBL/GenBank/DDBJ whole genome shotgun (WGS) entry which is preliminary data.</text>
</comment>
<gene>
    <name evidence="1" type="ORF">GXX48_20065</name>
</gene>
<accession>A0A7V6U1B6</accession>
<dbReference type="AlphaFoldDB" id="A0A7V6U1B6"/>
<evidence type="ECO:0000313" key="2">
    <source>
        <dbReference type="Proteomes" id="UP000551563"/>
    </source>
</evidence>
<protein>
    <submittedName>
        <fullName evidence="1">Uncharacterized protein</fullName>
    </submittedName>
</protein>
<dbReference type="EMBL" id="DUMN01000574">
    <property type="protein sequence ID" value="HHV69906.1"/>
    <property type="molecule type" value="Genomic_DNA"/>
</dbReference>
<proteinExistence type="predicted"/>
<dbReference type="Proteomes" id="UP000551563">
    <property type="component" value="Unassembled WGS sequence"/>
</dbReference>
<name>A0A7V6U1B6_9HYPH</name>
<dbReference type="RefSeq" id="WP_100651833.1">
    <property type="nucleotide sequence ID" value="NZ_JABXOG010000001.1"/>
</dbReference>
<reference evidence="1 2" key="1">
    <citation type="journal article" date="2020" name="Biotechnol. Biofuels">
        <title>New insights from the biogas microbiome by comprehensive genome-resolved metagenomics of nearly 1600 species originating from multiple anaerobic digesters.</title>
        <authorList>
            <person name="Campanaro S."/>
            <person name="Treu L."/>
            <person name="Rodriguez-R L.M."/>
            <person name="Kovalovszki A."/>
            <person name="Ziels R.M."/>
            <person name="Maus I."/>
            <person name="Zhu X."/>
            <person name="Kougias P.G."/>
            <person name="Basile A."/>
            <person name="Luo G."/>
            <person name="Schluter A."/>
            <person name="Konstantinidis K.T."/>
            <person name="Angelidaki I."/>
        </authorList>
    </citation>
    <scope>NUCLEOTIDE SEQUENCE [LARGE SCALE GENOMIC DNA]</scope>
    <source>
        <strain evidence="1">AS04akNAM_66</strain>
    </source>
</reference>